<dbReference type="Proteomes" id="UP000011669">
    <property type="component" value="Unassembled WGS sequence"/>
</dbReference>
<keyword evidence="3" id="KW-1185">Reference proteome</keyword>
<dbReference type="AlphaFoldDB" id="M0MEB1"/>
<dbReference type="PATRIC" id="fig|1227455.4.peg.2273"/>
<evidence type="ECO:0000256" key="1">
    <source>
        <dbReference type="SAM" id="MobiDB-lite"/>
    </source>
</evidence>
<feature type="region of interest" description="Disordered" evidence="1">
    <location>
        <begin position="1"/>
        <end position="29"/>
    </location>
</feature>
<evidence type="ECO:0000313" key="2">
    <source>
        <dbReference type="EMBL" id="EMA44066.1"/>
    </source>
</evidence>
<gene>
    <name evidence="2" type="ORF">C449_11088</name>
</gene>
<dbReference type="EMBL" id="AOMD01000025">
    <property type="protein sequence ID" value="EMA44066.1"/>
    <property type="molecule type" value="Genomic_DNA"/>
</dbReference>
<accession>M0MEB1</accession>
<dbReference type="STRING" id="1227455.C449_11088"/>
<reference evidence="2 3" key="1">
    <citation type="journal article" date="2014" name="PLoS Genet.">
        <title>Phylogenetically driven sequencing of extremely halophilic archaea reveals strategies for static and dynamic osmo-response.</title>
        <authorList>
            <person name="Becker E.A."/>
            <person name="Seitzer P.M."/>
            <person name="Tritt A."/>
            <person name="Larsen D."/>
            <person name="Krusor M."/>
            <person name="Yao A.I."/>
            <person name="Wu D."/>
            <person name="Madern D."/>
            <person name="Eisen J.A."/>
            <person name="Darling A.E."/>
            <person name="Facciotti M.T."/>
        </authorList>
    </citation>
    <scope>NUCLEOTIDE SEQUENCE [LARGE SCALE GENOMIC DNA]</scope>
    <source>
        <strain evidence="2 3">DSM 5350</strain>
    </source>
</reference>
<dbReference type="InParanoid" id="M0MEB1"/>
<sequence length="112" mass="12362">MSATDDGLPGGWTEVDDTEGKAGQYDPQRPLRYEHADEIELVVQPTSPNVADADQDVWRVRSIREGGDETETLREGIDGRDDAIGVAREFMTAYEERCVEGDESPTELAASF</sequence>
<protein>
    <submittedName>
        <fullName evidence="2">Uncharacterized protein</fullName>
    </submittedName>
</protein>
<dbReference type="RefSeq" id="WP_006078077.1">
    <property type="nucleotide sequence ID" value="NZ_AOMD01000025.1"/>
</dbReference>
<name>M0MEB1_9EURY</name>
<proteinExistence type="predicted"/>
<evidence type="ECO:0000313" key="3">
    <source>
        <dbReference type="Proteomes" id="UP000011669"/>
    </source>
</evidence>
<organism evidence="2 3">
    <name type="scientific">Halococcus saccharolyticus DSM 5350</name>
    <dbReference type="NCBI Taxonomy" id="1227455"/>
    <lineage>
        <taxon>Archaea</taxon>
        <taxon>Methanobacteriati</taxon>
        <taxon>Methanobacteriota</taxon>
        <taxon>Stenosarchaea group</taxon>
        <taxon>Halobacteria</taxon>
        <taxon>Halobacteriales</taxon>
        <taxon>Halococcaceae</taxon>
        <taxon>Halococcus</taxon>
    </lineage>
</organism>
<comment type="caution">
    <text evidence="2">The sequence shown here is derived from an EMBL/GenBank/DDBJ whole genome shotgun (WGS) entry which is preliminary data.</text>
</comment>
<dbReference type="OrthoDB" id="211576at2157"/>